<name>A0A9X3ULE7_9HYPH</name>
<comment type="caution">
    <text evidence="2">The sequence shown here is derived from an EMBL/GenBank/DDBJ whole genome shotgun (WGS) entry which is preliminary data.</text>
</comment>
<proteinExistence type="predicted"/>
<dbReference type="RefSeq" id="WP_267990385.1">
    <property type="nucleotide sequence ID" value="NZ_JAPJZI010000001.1"/>
</dbReference>
<protein>
    <submittedName>
        <fullName evidence="2">DUF992 domain-containing protein</fullName>
    </submittedName>
</protein>
<organism evidence="2 3">
    <name type="scientific">Hoeflea prorocentri</name>
    <dbReference type="NCBI Taxonomy" id="1922333"/>
    <lineage>
        <taxon>Bacteria</taxon>
        <taxon>Pseudomonadati</taxon>
        <taxon>Pseudomonadota</taxon>
        <taxon>Alphaproteobacteria</taxon>
        <taxon>Hyphomicrobiales</taxon>
        <taxon>Rhizobiaceae</taxon>
        <taxon>Hoeflea</taxon>
    </lineage>
</organism>
<accession>A0A9X3ULE7</accession>
<keyword evidence="1" id="KW-0732">Signal</keyword>
<dbReference type="Pfam" id="PF06186">
    <property type="entry name" value="DUF992"/>
    <property type="match status" value="1"/>
</dbReference>
<reference evidence="2" key="1">
    <citation type="submission" date="2022-11" db="EMBL/GenBank/DDBJ databases">
        <title>Draft genome sequence of Hoeflea poritis E7-10 and Hoeflea prorocentri PM5-8, separated from scleractinian coral Porites lutea and marine dinoflagellate.</title>
        <authorList>
            <person name="Zhang G."/>
            <person name="Wei Q."/>
            <person name="Cai L."/>
        </authorList>
    </citation>
    <scope>NUCLEOTIDE SEQUENCE</scope>
    <source>
        <strain evidence="2">PM5-8</strain>
    </source>
</reference>
<dbReference type="AlphaFoldDB" id="A0A9X3ULE7"/>
<evidence type="ECO:0000313" key="2">
    <source>
        <dbReference type="EMBL" id="MDA5398941.1"/>
    </source>
</evidence>
<dbReference type="Proteomes" id="UP001151234">
    <property type="component" value="Unassembled WGS sequence"/>
</dbReference>
<sequence>MFTKNLQTVLAATIAAAFCTGVAGAADTPLQEIAPAPAPAAKQHFTKIGVLSCTSNGGIGYVIGSSTDLSCSFRSRSQSSDFEYYSGSITKVGPDIGFKRSERVIWAVYAPTYQVPRGRLDGTYVGVSAAAGLGIGVGANVLVGNLKNNLNLVPVSVSGNIGLNASAGIGALTLSSSTASR</sequence>
<dbReference type="InterPro" id="IPR009333">
    <property type="entry name" value="DUF992"/>
</dbReference>
<feature type="chain" id="PRO_5040829766" evidence="1">
    <location>
        <begin position="26"/>
        <end position="181"/>
    </location>
</feature>
<evidence type="ECO:0000313" key="3">
    <source>
        <dbReference type="Proteomes" id="UP001151234"/>
    </source>
</evidence>
<gene>
    <name evidence="2" type="ORF">OQ273_10195</name>
</gene>
<evidence type="ECO:0000256" key="1">
    <source>
        <dbReference type="SAM" id="SignalP"/>
    </source>
</evidence>
<feature type="signal peptide" evidence="1">
    <location>
        <begin position="1"/>
        <end position="25"/>
    </location>
</feature>
<keyword evidence="3" id="KW-1185">Reference proteome</keyword>
<dbReference type="EMBL" id="JAPJZI010000001">
    <property type="protein sequence ID" value="MDA5398941.1"/>
    <property type="molecule type" value="Genomic_DNA"/>
</dbReference>